<proteinExistence type="predicted"/>
<dbReference type="PANTHER" id="PTHR10900">
    <property type="entry name" value="PERIOSTIN-RELATED"/>
    <property type="match status" value="1"/>
</dbReference>
<dbReference type="Pfam" id="PF02469">
    <property type="entry name" value="Fasciclin"/>
    <property type="match status" value="2"/>
</dbReference>
<feature type="domain" description="FAS1" evidence="2">
    <location>
        <begin position="181"/>
        <end position="330"/>
    </location>
</feature>
<dbReference type="SMART" id="SM00554">
    <property type="entry name" value="FAS1"/>
    <property type="match status" value="2"/>
</dbReference>
<dbReference type="GO" id="GO:0005615">
    <property type="term" value="C:extracellular space"/>
    <property type="evidence" value="ECO:0007669"/>
    <property type="project" value="TreeGrafter"/>
</dbReference>
<evidence type="ECO:0000313" key="3">
    <source>
        <dbReference type="EMBL" id="RXR23259.1"/>
    </source>
</evidence>
<gene>
    <name evidence="3" type="ORF">EQG61_04630</name>
</gene>
<feature type="chain" id="PRO_5021005089" evidence="1">
    <location>
        <begin position="24"/>
        <end position="334"/>
    </location>
</feature>
<dbReference type="Proteomes" id="UP000289857">
    <property type="component" value="Unassembled WGS sequence"/>
</dbReference>
<organism evidence="3 4">
    <name type="scientific">Flavobacterium stagni</name>
    <dbReference type="NCBI Taxonomy" id="2506421"/>
    <lineage>
        <taxon>Bacteria</taxon>
        <taxon>Pseudomonadati</taxon>
        <taxon>Bacteroidota</taxon>
        <taxon>Flavobacteriia</taxon>
        <taxon>Flavobacteriales</taxon>
        <taxon>Flavobacteriaceae</taxon>
        <taxon>Flavobacterium</taxon>
    </lineage>
</organism>
<dbReference type="PROSITE" id="PS50213">
    <property type="entry name" value="FAS1"/>
    <property type="match status" value="2"/>
</dbReference>
<dbReference type="InterPro" id="IPR050904">
    <property type="entry name" value="Adhesion/Biosynth-related"/>
</dbReference>
<feature type="domain" description="FAS1" evidence="2">
    <location>
        <begin position="32"/>
        <end position="179"/>
    </location>
</feature>
<dbReference type="EMBL" id="SBKN01000002">
    <property type="protein sequence ID" value="RXR23259.1"/>
    <property type="molecule type" value="Genomic_DNA"/>
</dbReference>
<sequence>MKTNTLKQIALAAFLCVGLAACSSDDNNTTTDNSIAGIASRTSNLSTLVSALNKTGLTATLSGSGTFTVFAPTNDAFNAFLTANGFANLDAVPVPVLKNILLNHVIGTEIPSSALPAATYASTLSPINTTANAPTISMFVQKSGNVVTINGGPANKGTTVATADIDATNGVIHVVNDVIAIPTLVNHVVANPDFDTLQAVVTSTSGAFGDQSAVLSALNGITAAAPATLFAPNNAAFTAATTGSGFAVGATAAQVTKVLQYHVTAAGNVRSNQLTNNQSVPMITSPVQNTTVVLGSGTVDIQDSASNLARVFQADIQCSNGVIHGVQRVLQPQL</sequence>
<keyword evidence="4" id="KW-1185">Reference proteome</keyword>
<dbReference type="AlphaFoldDB" id="A0A4Q1K9L5"/>
<accession>A0A4Q1K9L5</accession>
<dbReference type="OrthoDB" id="9800666at2"/>
<evidence type="ECO:0000256" key="1">
    <source>
        <dbReference type="SAM" id="SignalP"/>
    </source>
</evidence>
<dbReference type="RefSeq" id="WP_129460742.1">
    <property type="nucleotide sequence ID" value="NZ_SBKN01000002.1"/>
</dbReference>
<protein>
    <submittedName>
        <fullName evidence="3">Fasciclin domain-containing protein</fullName>
    </submittedName>
</protein>
<dbReference type="SUPFAM" id="SSF82153">
    <property type="entry name" value="FAS1 domain"/>
    <property type="match status" value="2"/>
</dbReference>
<name>A0A4Q1K9L5_9FLAO</name>
<comment type="caution">
    <text evidence="3">The sequence shown here is derived from an EMBL/GenBank/DDBJ whole genome shotgun (WGS) entry which is preliminary data.</text>
</comment>
<keyword evidence="1" id="KW-0732">Signal</keyword>
<dbReference type="InterPro" id="IPR036378">
    <property type="entry name" value="FAS1_dom_sf"/>
</dbReference>
<dbReference type="Gene3D" id="2.30.180.10">
    <property type="entry name" value="FAS1 domain"/>
    <property type="match status" value="2"/>
</dbReference>
<feature type="signal peptide" evidence="1">
    <location>
        <begin position="1"/>
        <end position="23"/>
    </location>
</feature>
<dbReference type="InterPro" id="IPR000782">
    <property type="entry name" value="FAS1_domain"/>
</dbReference>
<evidence type="ECO:0000313" key="4">
    <source>
        <dbReference type="Proteomes" id="UP000289857"/>
    </source>
</evidence>
<dbReference type="PROSITE" id="PS51257">
    <property type="entry name" value="PROKAR_LIPOPROTEIN"/>
    <property type="match status" value="1"/>
</dbReference>
<reference evidence="4" key="1">
    <citation type="submission" date="2019-01" db="EMBL/GenBank/DDBJ databases">
        <title>Cytophagaceae bacterium strain CAR-16.</title>
        <authorList>
            <person name="Chen W.-M."/>
        </authorList>
    </citation>
    <scope>NUCLEOTIDE SEQUENCE [LARGE SCALE GENOMIC DNA]</scope>
    <source>
        <strain evidence="4">WWJ-16</strain>
    </source>
</reference>
<dbReference type="PANTHER" id="PTHR10900:SF77">
    <property type="entry name" value="FI19380P1"/>
    <property type="match status" value="1"/>
</dbReference>
<evidence type="ECO:0000259" key="2">
    <source>
        <dbReference type="PROSITE" id="PS50213"/>
    </source>
</evidence>